<evidence type="ECO:0000259" key="1">
    <source>
        <dbReference type="Pfam" id="PF00501"/>
    </source>
</evidence>
<gene>
    <name evidence="3" type="ORF">SAMN04489834_3399</name>
</gene>
<name>A0A1H1ZBP1_9MICO</name>
<dbReference type="Pfam" id="PF00501">
    <property type="entry name" value="AMP-binding"/>
    <property type="match status" value="1"/>
</dbReference>
<dbReference type="PANTHER" id="PTHR43767">
    <property type="entry name" value="LONG-CHAIN-FATTY-ACID--COA LIGASE"/>
    <property type="match status" value="1"/>
</dbReference>
<dbReference type="PROSITE" id="PS00455">
    <property type="entry name" value="AMP_BINDING"/>
    <property type="match status" value="1"/>
</dbReference>
<dbReference type="SUPFAM" id="SSF56801">
    <property type="entry name" value="Acetyl-CoA synthetase-like"/>
    <property type="match status" value="1"/>
</dbReference>
<reference evidence="4" key="1">
    <citation type="submission" date="2016-10" db="EMBL/GenBank/DDBJ databases">
        <authorList>
            <person name="Varghese N."/>
            <person name="Submissions S."/>
        </authorList>
    </citation>
    <scope>NUCLEOTIDE SEQUENCE [LARGE SCALE GENOMIC DNA]</scope>
    <source>
        <strain evidence="4">DSM 21772</strain>
    </source>
</reference>
<dbReference type="GO" id="GO:0016878">
    <property type="term" value="F:acid-thiol ligase activity"/>
    <property type="evidence" value="ECO:0007669"/>
    <property type="project" value="UniProtKB-ARBA"/>
</dbReference>
<organism evidence="3 4">
    <name type="scientific">Microterricola viridarii</name>
    <dbReference type="NCBI Taxonomy" id="412690"/>
    <lineage>
        <taxon>Bacteria</taxon>
        <taxon>Bacillati</taxon>
        <taxon>Actinomycetota</taxon>
        <taxon>Actinomycetes</taxon>
        <taxon>Micrococcales</taxon>
        <taxon>Microbacteriaceae</taxon>
        <taxon>Microterricola</taxon>
    </lineage>
</organism>
<evidence type="ECO:0000313" key="3">
    <source>
        <dbReference type="EMBL" id="SDT31191.1"/>
    </source>
</evidence>
<keyword evidence="4" id="KW-1185">Reference proteome</keyword>
<dbReference type="Gene3D" id="3.40.50.12780">
    <property type="entry name" value="N-terminal domain of ligase-like"/>
    <property type="match status" value="1"/>
</dbReference>
<dbReference type="InterPro" id="IPR045851">
    <property type="entry name" value="AMP-bd_C_sf"/>
</dbReference>
<sequence>MVDALSAAAPGVKVSGNQGNYAGAVNLNETRAWNRFYAPGTPVDIEPVTGSLVDLLDGSVARWPGQDAISFFGETVTYRELADRVARVANGLATLGVKAGDRVALIMPNAPQHVIAFYAVLRLGAIVVEHNPLYTRDELETQFRDHGATVVVSWDKVAPTIQSLPAELGINTVIAVDVTRAMPFLTRLALRLPVAKAKESRAKLTGPTTGTVAFAALERSAPLPANHPRPAASDVACLQYTSGTTGAPKGAMITHANLWSNARQGAAWMPEFTRGEGSIYGLLPMFHSFGLLLSVIYSVETGSRAVLFPTFDPELVSQAAKRFPPTFVPAVPPMFDRLARVARDGKLDLSGVVYAISGAMTLTPAVVKRWEDLAGSMLNEGYGLTESSPVALANPFSDTRKLGTIGIPFPSIDMRVVDPNNPDVEVALGETGELLIAGPQVFQGYWNRPEDTAATLLPGGWLRTGDLVVQDEDGFVTVVDRKKEIIITGGFNVSPSEVEAVLNQLPGVVESVVVGVPRGGGVEVVTAAVVLEPGATFDADAARALAREQLAEYKRPSTYLVWEELPKSLIGKILRRRVRDTLVADRNAVRAAPEGE</sequence>
<dbReference type="InterPro" id="IPR025110">
    <property type="entry name" value="AMP-bd_C"/>
</dbReference>
<dbReference type="InterPro" id="IPR000873">
    <property type="entry name" value="AMP-dep_synth/lig_dom"/>
</dbReference>
<dbReference type="AlphaFoldDB" id="A0A1H1ZBP1"/>
<protein>
    <submittedName>
        <fullName evidence="3">Long-chain acyl-CoA synthetase</fullName>
    </submittedName>
</protein>
<feature type="domain" description="AMP-binding enzyme C-terminal" evidence="2">
    <location>
        <begin position="497"/>
        <end position="572"/>
    </location>
</feature>
<evidence type="ECO:0000313" key="4">
    <source>
        <dbReference type="Proteomes" id="UP000181956"/>
    </source>
</evidence>
<accession>A0A1H1ZBP1</accession>
<proteinExistence type="predicted"/>
<dbReference type="EMBL" id="LT629742">
    <property type="protein sequence ID" value="SDT31191.1"/>
    <property type="molecule type" value="Genomic_DNA"/>
</dbReference>
<dbReference type="Gene3D" id="3.30.300.30">
    <property type="match status" value="1"/>
</dbReference>
<dbReference type="InterPro" id="IPR020845">
    <property type="entry name" value="AMP-binding_CS"/>
</dbReference>
<dbReference type="PANTHER" id="PTHR43767:SF1">
    <property type="entry name" value="NONRIBOSOMAL PEPTIDE SYNTHASE PES1 (EUROFUNG)-RELATED"/>
    <property type="match status" value="1"/>
</dbReference>
<dbReference type="InterPro" id="IPR050237">
    <property type="entry name" value="ATP-dep_AMP-bd_enzyme"/>
</dbReference>
<dbReference type="NCBIfam" id="NF004114">
    <property type="entry name" value="PRK05605.1"/>
    <property type="match status" value="1"/>
</dbReference>
<feature type="domain" description="AMP-dependent synthetase/ligase" evidence="1">
    <location>
        <begin position="59"/>
        <end position="446"/>
    </location>
</feature>
<dbReference type="InterPro" id="IPR042099">
    <property type="entry name" value="ANL_N_sf"/>
</dbReference>
<evidence type="ECO:0000259" key="2">
    <source>
        <dbReference type="Pfam" id="PF13193"/>
    </source>
</evidence>
<dbReference type="Proteomes" id="UP000181956">
    <property type="component" value="Chromosome I"/>
</dbReference>
<dbReference type="Pfam" id="PF13193">
    <property type="entry name" value="AMP-binding_C"/>
    <property type="match status" value="1"/>
</dbReference>
<dbReference type="STRING" id="412690.SAMN04489834_3399"/>